<dbReference type="AlphaFoldDB" id="A0A409Y722"/>
<evidence type="ECO:0000313" key="9">
    <source>
        <dbReference type="Proteomes" id="UP000284842"/>
    </source>
</evidence>
<evidence type="ECO:0000256" key="2">
    <source>
        <dbReference type="ARBA" id="ARBA00022771"/>
    </source>
</evidence>
<dbReference type="InterPro" id="IPR017907">
    <property type="entry name" value="Znf_RING_CS"/>
</dbReference>
<dbReference type="Proteomes" id="UP000284842">
    <property type="component" value="Unassembled WGS sequence"/>
</dbReference>
<dbReference type="Gene3D" id="3.30.40.10">
    <property type="entry name" value="Zinc/RING finger domain, C3HC4 (zinc finger)"/>
    <property type="match status" value="1"/>
</dbReference>
<dbReference type="Pfam" id="PF13923">
    <property type="entry name" value="zf-C3HC4_2"/>
    <property type="match status" value="1"/>
</dbReference>
<dbReference type="InterPro" id="IPR013083">
    <property type="entry name" value="Znf_RING/FYVE/PHD"/>
</dbReference>
<feature type="domain" description="RING-type" evidence="7">
    <location>
        <begin position="14"/>
        <end position="53"/>
    </location>
</feature>
<evidence type="ECO:0000259" key="7">
    <source>
        <dbReference type="PROSITE" id="PS50089"/>
    </source>
</evidence>
<dbReference type="PANTHER" id="PTHR10131">
    <property type="entry name" value="TNF RECEPTOR ASSOCIATED FACTOR"/>
    <property type="match status" value="1"/>
</dbReference>
<proteinExistence type="predicted"/>
<dbReference type="PANTHER" id="PTHR10131:SF94">
    <property type="entry name" value="TNF RECEPTOR-ASSOCIATED FACTOR 4"/>
    <property type="match status" value="1"/>
</dbReference>
<evidence type="ECO:0000256" key="3">
    <source>
        <dbReference type="ARBA" id="ARBA00022833"/>
    </source>
</evidence>
<feature type="region of interest" description="Disordered" evidence="6">
    <location>
        <begin position="136"/>
        <end position="186"/>
    </location>
</feature>
<dbReference type="SUPFAM" id="SSF57850">
    <property type="entry name" value="RING/U-box"/>
    <property type="match status" value="1"/>
</dbReference>
<evidence type="ECO:0000256" key="1">
    <source>
        <dbReference type="ARBA" id="ARBA00022723"/>
    </source>
</evidence>
<dbReference type="InterPro" id="IPR001841">
    <property type="entry name" value="Znf_RING"/>
</dbReference>
<feature type="compositionally biased region" description="Basic and acidic residues" evidence="6">
    <location>
        <begin position="136"/>
        <end position="158"/>
    </location>
</feature>
<keyword evidence="1" id="KW-0479">Metal-binding</keyword>
<feature type="region of interest" description="Disordered" evidence="6">
    <location>
        <begin position="326"/>
        <end position="346"/>
    </location>
</feature>
<accession>A0A409Y722</accession>
<keyword evidence="2 4" id="KW-0863">Zinc-finger</keyword>
<feature type="region of interest" description="Disordered" evidence="6">
    <location>
        <begin position="372"/>
        <end position="395"/>
    </location>
</feature>
<keyword evidence="5" id="KW-0175">Coiled coil</keyword>
<keyword evidence="3" id="KW-0862">Zinc</keyword>
<dbReference type="OrthoDB" id="1630758at2759"/>
<evidence type="ECO:0000256" key="5">
    <source>
        <dbReference type="SAM" id="Coils"/>
    </source>
</evidence>
<name>A0A409Y722_9AGAR</name>
<dbReference type="STRING" id="181874.A0A409Y722"/>
<organism evidence="8 9">
    <name type="scientific">Panaeolus cyanescens</name>
    <dbReference type="NCBI Taxonomy" id="181874"/>
    <lineage>
        <taxon>Eukaryota</taxon>
        <taxon>Fungi</taxon>
        <taxon>Dikarya</taxon>
        <taxon>Basidiomycota</taxon>
        <taxon>Agaricomycotina</taxon>
        <taxon>Agaricomycetes</taxon>
        <taxon>Agaricomycetidae</taxon>
        <taxon>Agaricales</taxon>
        <taxon>Agaricineae</taxon>
        <taxon>Galeropsidaceae</taxon>
        <taxon>Panaeolus</taxon>
    </lineage>
</organism>
<feature type="compositionally biased region" description="Polar residues" evidence="6">
    <location>
        <begin position="372"/>
        <end position="390"/>
    </location>
</feature>
<sequence>MYNYLETPNNNLICCICRAPFLDPLTSKLCSHTFCSACIHQALSHSSQCPIDRTHLTEKDLERAPNIVRAMVDELQVECVYAPPRKEQYDDDGELNKGKQTIKDVSDDIPGCKWTGERATLGAHLEVCEFAEGNKDKLKSKDPTHLKAKTASKEDRSHNASNSPSGSGSSSGPLDPTGPGTPVNLFQTLPQTISGTCPHSMYGCPYVVPADVTSSQPTELNGEDSSAIIQADIETHLTTCPYESIKGFFNIFNSTISSQKEVINDSKRREDSLRATIQDLKENEKRAKLVLEQNILLKKRLESLEGAVASLKKELTSIKTALGPWATGPSSTRSTPNFATTSSMDGGVNLNGMNRYISAAMPVGPSPQMTTFAATPSVSDHSPERTSPASQPAGAGWGNLSQEIPPVNAGSSFVTFSPRLDESTSGNPGLANDAFASYFPNQGEEFPTAASSHPQHRRTTSLVSLPLMIPPLDTSGSLERTLQRLHASVSSIGATVEGMTVQMEGVARRGEIGLANEAVRVGEEIGSLRAQIYGLRMLVHGLMVERGVGTRWPGAANPGGGPGMNMSDSDDEQRNPPGPYTQTVPMGMPPPPPFFLRNAGIGMGMGPMGGPSITKL</sequence>
<dbReference type="PROSITE" id="PS00518">
    <property type="entry name" value="ZF_RING_1"/>
    <property type="match status" value="1"/>
</dbReference>
<reference evidence="8 9" key="1">
    <citation type="journal article" date="2018" name="Evol. Lett.">
        <title>Horizontal gene cluster transfer increased hallucinogenic mushroom diversity.</title>
        <authorList>
            <person name="Reynolds H.T."/>
            <person name="Vijayakumar V."/>
            <person name="Gluck-Thaler E."/>
            <person name="Korotkin H.B."/>
            <person name="Matheny P.B."/>
            <person name="Slot J.C."/>
        </authorList>
    </citation>
    <scope>NUCLEOTIDE SEQUENCE [LARGE SCALE GENOMIC DNA]</scope>
    <source>
        <strain evidence="8 9">2629</strain>
    </source>
</reference>
<dbReference type="PROSITE" id="PS50089">
    <property type="entry name" value="ZF_RING_2"/>
    <property type="match status" value="1"/>
</dbReference>
<evidence type="ECO:0000256" key="6">
    <source>
        <dbReference type="SAM" id="MobiDB-lite"/>
    </source>
</evidence>
<dbReference type="InParanoid" id="A0A409Y722"/>
<comment type="caution">
    <text evidence="8">The sequence shown here is derived from an EMBL/GenBank/DDBJ whole genome shotgun (WGS) entry which is preliminary data.</text>
</comment>
<dbReference type="SMART" id="SM00184">
    <property type="entry name" value="RING"/>
    <property type="match status" value="1"/>
</dbReference>
<feature type="region of interest" description="Disordered" evidence="6">
    <location>
        <begin position="552"/>
        <end position="587"/>
    </location>
</feature>
<protein>
    <recommendedName>
        <fullName evidence="7">RING-type domain-containing protein</fullName>
    </recommendedName>
</protein>
<evidence type="ECO:0000256" key="4">
    <source>
        <dbReference type="PROSITE-ProRule" id="PRU00175"/>
    </source>
</evidence>
<gene>
    <name evidence="8" type="ORF">CVT24_003348</name>
</gene>
<evidence type="ECO:0000313" key="8">
    <source>
        <dbReference type="EMBL" id="PPQ98790.1"/>
    </source>
</evidence>
<keyword evidence="9" id="KW-1185">Reference proteome</keyword>
<feature type="coiled-coil region" evidence="5">
    <location>
        <begin position="263"/>
        <end position="321"/>
    </location>
</feature>
<feature type="compositionally biased region" description="Polar residues" evidence="6">
    <location>
        <begin position="328"/>
        <end position="344"/>
    </location>
</feature>
<dbReference type="GO" id="GO:0008270">
    <property type="term" value="F:zinc ion binding"/>
    <property type="evidence" value="ECO:0007669"/>
    <property type="project" value="UniProtKB-KW"/>
</dbReference>
<dbReference type="EMBL" id="NHTK01001376">
    <property type="protein sequence ID" value="PPQ98790.1"/>
    <property type="molecule type" value="Genomic_DNA"/>
</dbReference>
<feature type="compositionally biased region" description="Low complexity" evidence="6">
    <location>
        <begin position="161"/>
        <end position="182"/>
    </location>
</feature>